<organism evidence="1 2">
    <name type="scientific">Enterococcus faecium</name>
    <name type="common">Streptococcus faecium</name>
    <dbReference type="NCBI Taxonomy" id="1352"/>
    <lineage>
        <taxon>Bacteria</taxon>
        <taxon>Bacillati</taxon>
        <taxon>Bacillota</taxon>
        <taxon>Bacilli</taxon>
        <taxon>Lactobacillales</taxon>
        <taxon>Enterococcaceae</taxon>
        <taxon>Enterococcus</taxon>
    </lineage>
</organism>
<reference evidence="1 2" key="1">
    <citation type="submission" date="2017-02" db="EMBL/GenBank/DDBJ databases">
        <title>Clonality and virulence of isolates of VRE in Hematopoietic Stem Cell Transplanted (HSCT) patients.</title>
        <authorList>
            <person name="Marchi A.P."/>
            <person name="Martins R.C."/>
            <person name="Marie S.K."/>
            <person name="Levin A.S."/>
            <person name="Costa S.F."/>
        </authorList>
    </citation>
    <scope>NUCLEOTIDE SEQUENCE [LARGE SCALE GENOMIC DNA]</scope>
    <source>
        <strain evidence="1 2">LIM1759</strain>
    </source>
</reference>
<name>A0A1S8KJJ5_ENTFC</name>
<dbReference type="Proteomes" id="UP000191171">
    <property type="component" value="Unassembled WGS sequence"/>
</dbReference>
<feature type="non-terminal residue" evidence="1">
    <location>
        <position position="25"/>
    </location>
</feature>
<protein>
    <submittedName>
        <fullName evidence="1">Peptidoglycan-binding protein</fullName>
    </submittedName>
</protein>
<accession>A0A1S8KJJ5</accession>
<sequence length="25" mass="2523">MTSLKTLLFGTTLAAGAAFFMGTTA</sequence>
<evidence type="ECO:0000313" key="1">
    <source>
        <dbReference type="EMBL" id="OOL79929.1"/>
    </source>
</evidence>
<gene>
    <name evidence="1" type="ORF">B1P95_13910</name>
</gene>
<dbReference type="EMBL" id="MVGJ01000120">
    <property type="protein sequence ID" value="OOL79929.1"/>
    <property type="molecule type" value="Genomic_DNA"/>
</dbReference>
<proteinExistence type="predicted"/>
<comment type="caution">
    <text evidence="1">The sequence shown here is derived from an EMBL/GenBank/DDBJ whole genome shotgun (WGS) entry which is preliminary data.</text>
</comment>
<evidence type="ECO:0000313" key="2">
    <source>
        <dbReference type="Proteomes" id="UP000191171"/>
    </source>
</evidence>
<dbReference type="AlphaFoldDB" id="A0A1S8KJJ5"/>